<gene>
    <name evidence="2" type="ORF">A0H81_07330</name>
</gene>
<evidence type="ECO:0000313" key="3">
    <source>
        <dbReference type="Proteomes" id="UP000092993"/>
    </source>
</evidence>
<protein>
    <submittedName>
        <fullName evidence="2">Uncharacterized protein</fullName>
    </submittedName>
</protein>
<dbReference type="EMBL" id="LUGG01000007">
    <property type="protein sequence ID" value="OBZ72795.1"/>
    <property type="molecule type" value="Genomic_DNA"/>
</dbReference>
<feature type="transmembrane region" description="Helical" evidence="1">
    <location>
        <begin position="49"/>
        <end position="71"/>
    </location>
</feature>
<dbReference type="Proteomes" id="UP000092993">
    <property type="component" value="Unassembled WGS sequence"/>
</dbReference>
<reference evidence="2 3" key="1">
    <citation type="submission" date="2016-03" db="EMBL/GenBank/DDBJ databases">
        <title>Whole genome sequencing of Grifola frondosa 9006-11.</title>
        <authorList>
            <person name="Min B."/>
            <person name="Park H."/>
            <person name="Kim J.-G."/>
            <person name="Cho H."/>
            <person name="Oh Y.-L."/>
            <person name="Kong W.-S."/>
            <person name="Choi I.-G."/>
        </authorList>
    </citation>
    <scope>NUCLEOTIDE SEQUENCE [LARGE SCALE GENOMIC DNA]</scope>
    <source>
        <strain evidence="2 3">9006-11</strain>
    </source>
</reference>
<feature type="transmembrane region" description="Helical" evidence="1">
    <location>
        <begin position="19"/>
        <end position="37"/>
    </location>
</feature>
<name>A0A1C7M795_GRIFR</name>
<comment type="caution">
    <text evidence="2">The sequence shown here is derived from an EMBL/GenBank/DDBJ whole genome shotgun (WGS) entry which is preliminary data.</text>
</comment>
<evidence type="ECO:0000256" key="1">
    <source>
        <dbReference type="SAM" id="Phobius"/>
    </source>
</evidence>
<sequence length="76" mass="8676">MVLYISCHTCARYVLELPMFYSIMSFLNAYQIIITFIQTRAYRACLPALIVNGAPILLFVTALNFYSFFLYCAATA</sequence>
<organism evidence="2 3">
    <name type="scientific">Grifola frondosa</name>
    <name type="common">Maitake</name>
    <name type="synonym">Polyporus frondosus</name>
    <dbReference type="NCBI Taxonomy" id="5627"/>
    <lineage>
        <taxon>Eukaryota</taxon>
        <taxon>Fungi</taxon>
        <taxon>Dikarya</taxon>
        <taxon>Basidiomycota</taxon>
        <taxon>Agaricomycotina</taxon>
        <taxon>Agaricomycetes</taxon>
        <taxon>Polyporales</taxon>
        <taxon>Grifolaceae</taxon>
        <taxon>Grifola</taxon>
    </lineage>
</organism>
<keyword evidence="1" id="KW-0812">Transmembrane</keyword>
<dbReference type="AlphaFoldDB" id="A0A1C7M795"/>
<keyword evidence="3" id="KW-1185">Reference proteome</keyword>
<keyword evidence="1" id="KW-0472">Membrane</keyword>
<keyword evidence="1" id="KW-1133">Transmembrane helix</keyword>
<proteinExistence type="predicted"/>
<accession>A0A1C7M795</accession>
<evidence type="ECO:0000313" key="2">
    <source>
        <dbReference type="EMBL" id="OBZ72795.1"/>
    </source>
</evidence>